<dbReference type="Gene3D" id="3.40.50.720">
    <property type="entry name" value="NAD(P)-binding Rossmann-like Domain"/>
    <property type="match status" value="1"/>
</dbReference>
<dbReference type="STRING" id="105785.A0A2J7RDE9"/>
<dbReference type="Pfam" id="PF00107">
    <property type="entry name" value="ADH_zinc_N"/>
    <property type="match status" value="1"/>
</dbReference>
<evidence type="ECO:0000313" key="3">
    <source>
        <dbReference type="EMBL" id="PNF38851.1"/>
    </source>
</evidence>
<name>A0A2J7RDE9_9NEOP</name>
<sequence length="341" mass="36473">MIDCLRMKRAFSTLSKLHKAMRAVRIHKFGGPDNLKLEDIPVPSFRDSEVLVRVNAAGINPVDTYIREGAYATLPKLPAILGREVAGIVEDVGDGVSNLKKGDRVFALLPENGGYAEFVACKEENVYPLSEKLSFSQGSGLCIPYFTAYRALVTKCRIKPGEILLVHGASGAVGIAAVQIAKAYGLTVAGTAGTIEGMDVVKKVGADHVFNHREKGYLNNAVAAIGGHGFNVVLENLANVNLGADLTVLNQQARVAVVGCRGIVEVNPRSLMLTEGSIIGVMLAGATAEETQETAEVILRGIESGWVNPVISREYKLDEATEAHHDIIRTTGARGKLVFKL</sequence>
<dbReference type="PANTHER" id="PTHR44154:SF1">
    <property type="entry name" value="QUINONE OXIDOREDUCTASE"/>
    <property type="match status" value="1"/>
</dbReference>
<dbReference type="Pfam" id="PF08240">
    <property type="entry name" value="ADH_N"/>
    <property type="match status" value="1"/>
</dbReference>
<dbReference type="InterPro" id="IPR051603">
    <property type="entry name" value="Zinc-ADH_QOR/CCCR"/>
</dbReference>
<proteinExistence type="predicted"/>
<reference evidence="3 4" key="1">
    <citation type="submission" date="2017-12" db="EMBL/GenBank/DDBJ databases">
        <title>Hemimetabolous genomes reveal molecular basis of termite eusociality.</title>
        <authorList>
            <person name="Harrison M.C."/>
            <person name="Jongepier E."/>
            <person name="Robertson H.M."/>
            <person name="Arning N."/>
            <person name="Bitard-Feildel T."/>
            <person name="Chao H."/>
            <person name="Childers C.P."/>
            <person name="Dinh H."/>
            <person name="Doddapaneni H."/>
            <person name="Dugan S."/>
            <person name="Gowin J."/>
            <person name="Greiner C."/>
            <person name="Han Y."/>
            <person name="Hu H."/>
            <person name="Hughes D.S.T."/>
            <person name="Huylmans A.-K."/>
            <person name="Kemena C."/>
            <person name="Kremer L.P.M."/>
            <person name="Lee S.L."/>
            <person name="Lopez-Ezquerra A."/>
            <person name="Mallet L."/>
            <person name="Monroy-Kuhn J.M."/>
            <person name="Moser A."/>
            <person name="Murali S.C."/>
            <person name="Muzny D.M."/>
            <person name="Otani S."/>
            <person name="Piulachs M.-D."/>
            <person name="Poelchau M."/>
            <person name="Qu J."/>
            <person name="Schaub F."/>
            <person name="Wada-Katsumata A."/>
            <person name="Worley K.C."/>
            <person name="Xie Q."/>
            <person name="Ylla G."/>
            <person name="Poulsen M."/>
            <person name="Gibbs R.A."/>
            <person name="Schal C."/>
            <person name="Richards S."/>
            <person name="Belles X."/>
            <person name="Korb J."/>
            <person name="Bornberg-Bauer E."/>
        </authorList>
    </citation>
    <scope>NUCLEOTIDE SEQUENCE [LARGE SCALE GENOMIC DNA]</scope>
    <source>
        <tissue evidence="3">Whole body</tissue>
    </source>
</reference>
<evidence type="ECO:0000313" key="4">
    <source>
        <dbReference type="Proteomes" id="UP000235965"/>
    </source>
</evidence>
<protein>
    <submittedName>
        <fullName evidence="3">Quinone oxidoreductase</fullName>
    </submittedName>
</protein>
<dbReference type="SUPFAM" id="SSF50129">
    <property type="entry name" value="GroES-like"/>
    <property type="match status" value="1"/>
</dbReference>
<keyword evidence="1" id="KW-0521">NADP</keyword>
<dbReference type="InParanoid" id="A0A2J7RDE9"/>
<keyword evidence="4" id="KW-1185">Reference proteome</keyword>
<organism evidence="3 4">
    <name type="scientific">Cryptotermes secundus</name>
    <dbReference type="NCBI Taxonomy" id="105785"/>
    <lineage>
        <taxon>Eukaryota</taxon>
        <taxon>Metazoa</taxon>
        <taxon>Ecdysozoa</taxon>
        <taxon>Arthropoda</taxon>
        <taxon>Hexapoda</taxon>
        <taxon>Insecta</taxon>
        <taxon>Pterygota</taxon>
        <taxon>Neoptera</taxon>
        <taxon>Polyneoptera</taxon>
        <taxon>Dictyoptera</taxon>
        <taxon>Blattodea</taxon>
        <taxon>Blattoidea</taxon>
        <taxon>Termitoidae</taxon>
        <taxon>Kalotermitidae</taxon>
        <taxon>Cryptotermitinae</taxon>
        <taxon>Cryptotermes</taxon>
    </lineage>
</organism>
<dbReference type="InterPro" id="IPR013154">
    <property type="entry name" value="ADH-like_N"/>
</dbReference>
<dbReference type="GO" id="GO:0070402">
    <property type="term" value="F:NADPH binding"/>
    <property type="evidence" value="ECO:0007669"/>
    <property type="project" value="TreeGrafter"/>
</dbReference>
<dbReference type="InterPro" id="IPR013149">
    <property type="entry name" value="ADH-like_C"/>
</dbReference>
<dbReference type="GO" id="GO:0003960">
    <property type="term" value="F:quinone reductase (NADPH) activity"/>
    <property type="evidence" value="ECO:0007669"/>
    <property type="project" value="TreeGrafter"/>
</dbReference>
<dbReference type="OrthoDB" id="203908at2759"/>
<evidence type="ECO:0000256" key="1">
    <source>
        <dbReference type="ARBA" id="ARBA00022857"/>
    </source>
</evidence>
<dbReference type="InterPro" id="IPR011032">
    <property type="entry name" value="GroES-like_sf"/>
</dbReference>
<dbReference type="Gene3D" id="3.90.180.10">
    <property type="entry name" value="Medium-chain alcohol dehydrogenases, catalytic domain"/>
    <property type="match status" value="1"/>
</dbReference>
<dbReference type="GO" id="GO:0005829">
    <property type="term" value="C:cytosol"/>
    <property type="evidence" value="ECO:0007669"/>
    <property type="project" value="TreeGrafter"/>
</dbReference>
<gene>
    <name evidence="3" type="primary">Cryz_4</name>
    <name evidence="3" type="ORF">B7P43_G10205</name>
</gene>
<dbReference type="PANTHER" id="PTHR44154">
    <property type="entry name" value="QUINONE OXIDOREDUCTASE"/>
    <property type="match status" value="1"/>
</dbReference>
<dbReference type="SUPFAM" id="SSF51735">
    <property type="entry name" value="NAD(P)-binding Rossmann-fold domains"/>
    <property type="match status" value="1"/>
</dbReference>
<dbReference type="CDD" id="cd08253">
    <property type="entry name" value="zeta_crystallin"/>
    <property type="match status" value="1"/>
</dbReference>
<dbReference type="Proteomes" id="UP000235965">
    <property type="component" value="Unassembled WGS sequence"/>
</dbReference>
<feature type="domain" description="Enoyl reductase (ER)" evidence="2">
    <location>
        <begin position="30"/>
        <end position="339"/>
    </location>
</feature>
<comment type="caution">
    <text evidence="3">The sequence shown here is derived from an EMBL/GenBank/DDBJ whole genome shotgun (WGS) entry which is preliminary data.</text>
</comment>
<dbReference type="InterPro" id="IPR036291">
    <property type="entry name" value="NAD(P)-bd_dom_sf"/>
</dbReference>
<dbReference type="FunFam" id="3.40.50.720:FF:000244">
    <property type="entry name" value="quinone oxidoreductase"/>
    <property type="match status" value="1"/>
</dbReference>
<dbReference type="GO" id="GO:0003730">
    <property type="term" value="F:mRNA 3'-UTR binding"/>
    <property type="evidence" value="ECO:0007669"/>
    <property type="project" value="TreeGrafter"/>
</dbReference>
<dbReference type="EMBL" id="NEVH01005291">
    <property type="protein sequence ID" value="PNF38851.1"/>
    <property type="molecule type" value="Genomic_DNA"/>
</dbReference>
<accession>A0A2J7RDE9</accession>
<dbReference type="AlphaFoldDB" id="A0A2J7RDE9"/>
<dbReference type="InterPro" id="IPR020843">
    <property type="entry name" value="ER"/>
</dbReference>
<dbReference type="SMART" id="SM00829">
    <property type="entry name" value="PKS_ER"/>
    <property type="match status" value="1"/>
</dbReference>
<evidence type="ECO:0000259" key="2">
    <source>
        <dbReference type="SMART" id="SM00829"/>
    </source>
</evidence>